<feature type="binding site" evidence="2">
    <location>
        <position position="67"/>
    </location>
    <ligand>
        <name>Fe cation</name>
        <dbReference type="ChEBI" id="CHEBI:24875"/>
    </ligand>
</feature>
<protein>
    <recommendedName>
        <fullName evidence="8">Pirin N-terminal domain-containing protein</fullName>
    </recommendedName>
</protein>
<feature type="binding site" evidence="2">
    <location>
        <position position="111"/>
    </location>
    <ligand>
        <name>Fe cation</name>
        <dbReference type="ChEBI" id="CHEBI:24875"/>
    </ligand>
</feature>
<evidence type="ECO:0000259" key="5">
    <source>
        <dbReference type="Pfam" id="PF17954"/>
    </source>
</evidence>
<keyword evidence="2" id="KW-0479">Metal-binding</keyword>
<dbReference type="PANTHER" id="PTHR43212:SF3">
    <property type="entry name" value="QUERCETIN 2,3-DIOXYGENASE"/>
    <property type="match status" value="1"/>
</dbReference>
<organism evidence="6 7">
    <name type="scientific">Mucilaginibacter mallensis</name>
    <dbReference type="NCBI Taxonomy" id="652787"/>
    <lineage>
        <taxon>Bacteria</taxon>
        <taxon>Pseudomonadati</taxon>
        <taxon>Bacteroidota</taxon>
        <taxon>Sphingobacteriia</taxon>
        <taxon>Sphingobacteriales</taxon>
        <taxon>Sphingobacteriaceae</taxon>
        <taxon>Mucilaginibacter</taxon>
    </lineage>
</organism>
<dbReference type="EMBL" id="LT629740">
    <property type="protein sequence ID" value="SDT64674.1"/>
    <property type="molecule type" value="Genomic_DNA"/>
</dbReference>
<proteinExistence type="inferred from homology"/>
<gene>
    <name evidence="6" type="ORF">SAMN05216490_4567</name>
</gene>
<dbReference type="Pfam" id="PF02678">
    <property type="entry name" value="Pirin"/>
    <property type="match status" value="1"/>
</dbReference>
<evidence type="ECO:0000256" key="1">
    <source>
        <dbReference type="ARBA" id="ARBA00008416"/>
    </source>
</evidence>
<dbReference type="CDD" id="cd02910">
    <property type="entry name" value="cupin_Yhhw_N"/>
    <property type="match status" value="1"/>
</dbReference>
<evidence type="ECO:0000313" key="7">
    <source>
        <dbReference type="Proteomes" id="UP000199679"/>
    </source>
</evidence>
<sequence length="244" mass="27163">MFKHINIKDMEKIYYAADKRGHNDIGWLKANFSFSFASYYDPEKVHFGALRVLNDDIIAGGKGFGTHPHDNMEIITIPISGALEHKDSMGNIGVIHAGEVQVMSAGSGVTHSEYNHSKTEAANTLQIWLFPKERNIKPRYDQKNFTDVLKLNELTTLISPDKNADTLWINQDATFSMGDFEAGKEFTYDIKQPGNGVYVFVIDGAAEIDGTTLNKKDALGVYNTSSITIITEAKSRLLLIEVPM</sequence>
<accession>A0A1H2C2W7</accession>
<feature type="binding site" evidence="2">
    <location>
        <position position="113"/>
    </location>
    <ligand>
        <name>Fe cation</name>
        <dbReference type="ChEBI" id="CHEBI:24875"/>
    </ligand>
</feature>
<dbReference type="Proteomes" id="UP000199679">
    <property type="component" value="Chromosome I"/>
</dbReference>
<dbReference type="Pfam" id="PF17954">
    <property type="entry name" value="Pirin_C_2"/>
    <property type="match status" value="1"/>
</dbReference>
<keyword evidence="2" id="KW-0408">Iron</keyword>
<dbReference type="PIRSF" id="PIRSF006232">
    <property type="entry name" value="Pirin"/>
    <property type="match status" value="1"/>
</dbReference>
<dbReference type="InterPro" id="IPR011051">
    <property type="entry name" value="RmlC_Cupin_sf"/>
</dbReference>
<dbReference type="Gene3D" id="2.60.120.10">
    <property type="entry name" value="Jelly Rolls"/>
    <property type="match status" value="2"/>
</dbReference>
<evidence type="ECO:0000313" key="6">
    <source>
        <dbReference type="EMBL" id="SDT64674.1"/>
    </source>
</evidence>
<evidence type="ECO:0000256" key="3">
    <source>
        <dbReference type="RuleBase" id="RU003457"/>
    </source>
</evidence>
<evidence type="ECO:0000259" key="4">
    <source>
        <dbReference type="Pfam" id="PF02678"/>
    </source>
</evidence>
<name>A0A1H2C2W7_MUCMA</name>
<feature type="domain" description="Pirin N-terminal" evidence="4">
    <location>
        <begin position="22"/>
        <end position="129"/>
    </location>
</feature>
<feature type="binding site" evidence="2">
    <location>
        <position position="69"/>
    </location>
    <ligand>
        <name>Fe cation</name>
        <dbReference type="ChEBI" id="CHEBI:24875"/>
    </ligand>
</feature>
<dbReference type="InterPro" id="IPR003829">
    <property type="entry name" value="Pirin_N_dom"/>
</dbReference>
<comment type="similarity">
    <text evidence="1 3">Belongs to the pirin family.</text>
</comment>
<dbReference type="InterPro" id="IPR012093">
    <property type="entry name" value="Pirin"/>
</dbReference>
<dbReference type="AlphaFoldDB" id="A0A1H2C2W7"/>
<dbReference type="InterPro" id="IPR014710">
    <property type="entry name" value="RmlC-like_jellyroll"/>
</dbReference>
<dbReference type="SUPFAM" id="SSF51182">
    <property type="entry name" value="RmlC-like cupins"/>
    <property type="match status" value="1"/>
</dbReference>
<dbReference type="InterPro" id="IPR041602">
    <property type="entry name" value="Quercetinase_C"/>
</dbReference>
<keyword evidence="7" id="KW-1185">Reference proteome</keyword>
<feature type="domain" description="Quercetin 2,3-dioxygenase C-terminal cupin" evidence="5">
    <location>
        <begin position="157"/>
        <end position="242"/>
    </location>
</feature>
<dbReference type="GO" id="GO:0046872">
    <property type="term" value="F:metal ion binding"/>
    <property type="evidence" value="ECO:0007669"/>
    <property type="project" value="UniProtKB-KW"/>
</dbReference>
<evidence type="ECO:0000256" key="2">
    <source>
        <dbReference type="PIRSR" id="PIRSR006232-1"/>
    </source>
</evidence>
<dbReference type="PANTHER" id="PTHR43212">
    <property type="entry name" value="QUERCETIN 2,3-DIOXYGENASE"/>
    <property type="match status" value="1"/>
</dbReference>
<dbReference type="STRING" id="652787.SAMN05216490_4567"/>
<reference evidence="6 7" key="1">
    <citation type="submission" date="2016-10" db="EMBL/GenBank/DDBJ databases">
        <authorList>
            <person name="de Groot N.N."/>
        </authorList>
    </citation>
    <scope>NUCLEOTIDE SEQUENCE [LARGE SCALE GENOMIC DNA]</scope>
    <source>
        <strain evidence="6 7">MP1X4</strain>
    </source>
</reference>
<comment type="cofactor">
    <cofactor evidence="2">
        <name>Fe cation</name>
        <dbReference type="ChEBI" id="CHEBI:24875"/>
    </cofactor>
    <text evidence="2">Binds 1 Fe cation per subunit.</text>
</comment>
<evidence type="ECO:0008006" key="8">
    <source>
        <dbReference type="Google" id="ProtNLM"/>
    </source>
</evidence>